<dbReference type="Proteomes" id="UP000217199">
    <property type="component" value="Unassembled WGS sequence"/>
</dbReference>
<feature type="compositionally biased region" description="Polar residues" evidence="1">
    <location>
        <begin position="470"/>
        <end position="479"/>
    </location>
</feature>
<proteinExistence type="predicted"/>
<reference evidence="3 4" key="1">
    <citation type="journal article" date="2017" name="Mol. Ecol.">
        <title>Comparative and population genomic landscape of Phellinus noxius: A hypervariable fungus causing root rot in trees.</title>
        <authorList>
            <person name="Chung C.L."/>
            <person name="Lee T.J."/>
            <person name="Akiba M."/>
            <person name="Lee H.H."/>
            <person name="Kuo T.H."/>
            <person name="Liu D."/>
            <person name="Ke H.M."/>
            <person name="Yokoi T."/>
            <person name="Roa M.B."/>
            <person name="Lu M.J."/>
            <person name="Chang Y.Y."/>
            <person name="Ann P.J."/>
            <person name="Tsai J.N."/>
            <person name="Chen C.Y."/>
            <person name="Tzean S.S."/>
            <person name="Ota Y."/>
            <person name="Hattori T."/>
            <person name="Sahashi N."/>
            <person name="Liou R.F."/>
            <person name="Kikuchi T."/>
            <person name="Tsai I.J."/>
        </authorList>
    </citation>
    <scope>NUCLEOTIDE SEQUENCE [LARGE SCALE GENOMIC DNA]</scope>
    <source>
        <strain evidence="3 4">FFPRI411160</strain>
    </source>
</reference>
<dbReference type="SUPFAM" id="SSF51905">
    <property type="entry name" value="FAD/NAD(P)-binding domain"/>
    <property type="match status" value="1"/>
</dbReference>
<dbReference type="AlphaFoldDB" id="A0A286UIZ6"/>
<dbReference type="Gene3D" id="3.30.9.10">
    <property type="entry name" value="D-Amino Acid Oxidase, subunit A, domain 2"/>
    <property type="match status" value="1"/>
</dbReference>
<organism evidence="3 4">
    <name type="scientific">Pyrrhoderma noxium</name>
    <dbReference type="NCBI Taxonomy" id="2282107"/>
    <lineage>
        <taxon>Eukaryota</taxon>
        <taxon>Fungi</taxon>
        <taxon>Dikarya</taxon>
        <taxon>Basidiomycota</taxon>
        <taxon>Agaricomycotina</taxon>
        <taxon>Agaricomycetes</taxon>
        <taxon>Hymenochaetales</taxon>
        <taxon>Hymenochaetaceae</taxon>
        <taxon>Pyrrhoderma</taxon>
    </lineage>
</organism>
<dbReference type="GO" id="GO:0005737">
    <property type="term" value="C:cytoplasm"/>
    <property type="evidence" value="ECO:0007669"/>
    <property type="project" value="TreeGrafter"/>
</dbReference>
<evidence type="ECO:0000313" key="3">
    <source>
        <dbReference type="EMBL" id="PAV19444.1"/>
    </source>
</evidence>
<evidence type="ECO:0000313" key="4">
    <source>
        <dbReference type="Proteomes" id="UP000217199"/>
    </source>
</evidence>
<sequence>MGTVLSQLRLAVQTLKSIASDYEVLSHRISQSPGIPKQNSSVPYWTHPSSPIAQHGHDTELPDYADIVIIGSGITGTSIAKALLEYKPGDGLKPLKVVMIEARDACSGATGRNGGHCSPNTFEDYLELRDTLGLAAATQIIQFRLAHISALINVATEEALLADCQARDVEEYNVYANKELFESAKDLLEKYLKDVPEEGKRYEIYETRGDIEELQLSAAISGCIRQSGAAIHPYRFVTGILSNLLSRYSNFQLFTQTPCTSISRNDNTYVVTTPRGDISTSHIIHATNAWSSHLLSGMRRKIVPTRLHMTAQRPGKGLTQSLWAGKRSFVFFPGKSEYAFDYLTQLLPSDQCHSDSKYPPTSGEFMFGGGAMLGGSAEAALFENIGNVDDERSELEVGAYLGGVLERYFSPWGKEGDSEDTSQPPSGSWGEGRMKALWTGIMGISADLKPWIGRIPTSISKRDEPRRAVGSSNEDNTNSHPRHLQLADPGEWIAAGFSGEVTTILSDYRETVEAS</sequence>
<accession>A0A286UIZ6</accession>
<dbReference type="InterPro" id="IPR006076">
    <property type="entry name" value="FAD-dep_OxRdtase"/>
</dbReference>
<dbReference type="Pfam" id="PF01266">
    <property type="entry name" value="DAO"/>
    <property type="match status" value="1"/>
</dbReference>
<feature type="region of interest" description="Disordered" evidence="1">
    <location>
        <begin position="456"/>
        <end position="484"/>
    </location>
</feature>
<dbReference type="OrthoDB" id="429143at2759"/>
<dbReference type="STRING" id="2282107.A0A286UIZ6"/>
<name>A0A286UIZ6_9AGAM</name>
<protein>
    <submittedName>
        <fullName evidence="3">FAD dependent oxidoreductase</fullName>
    </submittedName>
</protein>
<dbReference type="InParanoid" id="A0A286UIZ6"/>
<keyword evidence="4" id="KW-1185">Reference proteome</keyword>
<dbReference type="Gene3D" id="3.50.50.60">
    <property type="entry name" value="FAD/NAD(P)-binding domain"/>
    <property type="match status" value="1"/>
</dbReference>
<dbReference type="PANTHER" id="PTHR13847:SF213">
    <property type="entry name" value="DEPENDENT OXIDOREDUCTASE, PUTATIVE-RELATED"/>
    <property type="match status" value="1"/>
</dbReference>
<comment type="caution">
    <text evidence="3">The sequence shown here is derived from an EMBL/GenBank/DDBJ whole genome shotgun (WGS) entry which is preliminary data.</text>
</comment>
<feature type="domain" description="FAD dependent oxidoreductase" evidence="2">
    <location>
        <begin position="66"/>
        <end position="498"/>
    </location>
</feature>
<gene>
    <name evidence="3" type="ORF">PNOK_0437800</name>
</gene>
<evidence type="ECO:0000256" key="1">
    <source>
        <dbReference type="SAM" id="MobiDB-lite"/>
    </source>
</evidence>
<evidence type="ECO:0000259" key="2">
    <source>
        <dbReference type="Pfam" id="PF01266"/>
    </source>
</evidence>
<dbReference type="EMBL" id="NBII01000004">
    <property type="protein sequence ID" value="PAV19444.1"/>
    <property type="molecule type" value="Genomic_DNA"/>
</dbReference>
<dbReference type="InterPro" id="IPR036188">
    <property type="entry name" value="FAD/NAD-bd_sf"/>
</dbReference>
<dbReference type="PANTHER" id="PTHR13847">
    <property type="entry name" value="SARCOSINE DEHYDROGENASE-RELATED"/>
    <property type="match status" value="1"/>
</dbReference>